<reference evidence="2 3" key="1">
    <citation type="submission" date="2016-10" db="EMBL/GenBank/DDBJ databases">
        <authorList>
            <person name="de Groot N.N."/>
        </authorList>
    </citation>
    <scope>NUCLEOTIDE SEQUENCE [LARGE SCALE GENOMIC DNA]</scope>
    <source>
        <strain evidence="2 3">CGMCC 1.3442</strain>
    </source>
</reference>
<evidence type="ECO:0000313" key="2">
    <source>
        <dbReference type="EMBL" id="SDN77369.1"/>
    </source>
</evidence>
<accession>A0A1H0E4U6</accession>
<dbReference type="SUPFAM" id="SSF53067">
    <property type="entry name" value="Actin-like ATPase domain"/>
    <property type="match status" value="2"/>
</dbReference>
<proteinExistence type="predicted"/>
<dbReference type="InterPro" id="IPR000905">
    <property type="entry name" value="Gcp-like_dom"/>
</dbReference>
<evidence type="ECO:0000313" key="3">
    <source>
        <dbReference type="Proteomes" id="UP000199334"/>
    </source>
</evidence>
<dbReference type="RefSeq" id="WP_093857450.1">
    <property type="nucleotide sequence ID" value="NZ_BJVZ01000005.1"/>
</dbReference>
<gene>
    <name evidence="2" type="ORF">SAMN05216498_3064</name>
</gene>
<evidence type="ECO:0000259" key="1">
    <source>
        <dbReference type="Pfam" id="PF00814"/>
    </source>
</evidence>
<dbReference type="Proteomes" id="UP000199334">
    <property type="component" value="Unassembled WGS sequence"/>
</dbReference>
<dbReference type="GO" id="GO:0002949">
    <property type="term" value="P:tRNA threonylcarbamoyladenosine modification"/>
    <property type="evidence" value="ECO:0007669"/>
    <property type="project" value="InterPro"/>
</dbReference>
<dbReference type="NCBIfam" id="TIGR03725">
    <property type="entry name" value="T6A_YeaZ"/>
    <property type="match status" value="1"/>
</dbReference>
<dbReference type="OrthoDB" id="9784166at2"/>
<dbReference type="CDD" id="cd24032">
    <property type="entry name" value="ASKHA_NBD_TsaB"/>
    <property type="match status" value="1"/>
</dbReference>
<dbReference type="STRING" id="237069.SAMN05216498_3064"/>
<dbReference type="GO" id="GO:0005829">
    <property type="term" value="C:cytosol"/>
    <property type="evidence" value="ECO:0007669"/>
    <property type="project" value="TreeGrafter"/>
</dbReference>
<dbReference type="InterPro" id="IPR043129">
    <property type="entry name" value="ATPase_NBD"/>
</dbReference>
<name>A0A1H0E4U6_9BACI</name>
<dbReference type="EMBL" id="FNIG01000008">
    <property type="protein sequence ID" value="SDN77369.1"/>
    <property type="molecule type" value="Genomic_DNA"/>
</dbReference>
<dbReference type="Gene3D" id="3.30.420.40">
    <property type="match status" value="2"/>
</dbReference>
<protein>
    <submittedName>
        <fullName evidence="2">tRNA threonylcarbamoyladenosine biosynthesis protein TsaB</fullName>
    </submittedName>
</protein>
<sequence length="235" mass="26098">MNVLGIDTSNQPMSVAIYQDNQLVSELTVNIKRNHSIQLMPAVQQVMEQAGLKPKDLNEVVVAEGPGSFTGIRIGMTTAKTLAWTLNIPIKTVSSLKTLAGQLMYHKGYICPFFDARRGNVYTGLYFANHGQIKTIEADCNIDMEIWLKQLINLEEPILFTSPNGHNFNELIESILGENAILVNHSLNLPRAGILVQLGQDVSSADIHNVNPNYQRMTQAEANWAKQHEEGNSNE</sequence>
<dbReference type="PANTHER" id="PTHR11735">
    <property type="entry name" value="TRNA N6-ADENOSINE THREONYLCARBAMOYLTRANSFERASE"/>
    <property type="match status" value="1"/>
</dbReference>
<dbReference type="PANTHER" id="PTHR11735:SF11">
    <property type="entry name" value="TRNA THREONYLCARBAMOYLADENOSINE BIOSYNTHESIS PROTEIN TSAB"/>
    <property type="match status" value="1"/>
</dbReference>
<dbReference type="Pfam" id="PF00814">
    <property type="entry name" value="TsaD"/>
    <property type="match status" value="1"/>
</dbReference>
<feature type="domain" description="Gcp-like" evidence="1">
    <location>
        <begin position="32"/>
        <end position="148"/>
    </location>
</feature>
<dbReference type="InterPro" id="IPR022496">
    <property type="entry name" value="T6A_TsaB"/>
</dbReference>
<organism evidence="2 3">
    <name type="scientific">Tenuibacillus multivorans</name>
    <dbReference type="NCBI Taxonomy" id="237069"/>
    <lineage>
        <taxon>Bacteria</taxon>
        <taxon>Bacillati</taxon>
        <taxon>Bacillota</taxon>
        <taxon>Bacilli</taxon>
        <taxon>Bacillales</taxon>
        <taxon>Bacillaceae</taxon>
        <taxon>Tenuibacillus</taxon>
    </lineage>
</organism>
<keyword evidence="3" id="KW-1185">Reference proteome</keyword>
<dbReference type="AlphaFoldDB" id="A0A1H0E4U6"/>